<dbReference type="AlphaFoldDB" id="A0A318ZZZ8"/>
<feature type="compositionally biased region" description="Polar residues" evidence="1">
    <location>
        <begin position="51"/>
        <end position="65"/>
    </location>
</feature>
<keyword evidence="3" id="KW-1185">Reference proteome</keyword>
<dbReference type="RefSeq" id="XP_025431620.1">
    <property type="nucleotide sequence ID" value="XM_025574899.1"/>
</dbReference>
<feature type="region of interest" description="Disordered" evidence="1">
    <location>
        <begin position="1"/>
        <end position="124"/>
    </location>
</feature>
<gene>
    <name evidence="2" type="ORF">BP01DRAFT_356259</name>
</gene>
<sequence>MSTPQPSPKPSPKPSQASRASLQPRVSPAPRSEASQPNSPESIRPAKRSRINLSAEASATTENSKPAQPPQPAQPGVKNPAGDKAGASGQASTGRQPGGNVKTGATQPGIGQPNITQPGVHHPRFNLPRFTAQPGHTNRANHALFHVGQPATAYYVDLDMVRARCPQLYQTWMRCRVSQQNPNVILLPNENPIVFGFFIKWLAQRALFDGYQLTDPKPVFLLWRFAEQYQCEALRTDLLVYLRSWLIAHHIPFKKDVVNLVYAITKPGAKLRKLVAEVNAWRMGAAEFEATTADVPRPYVDDLVRSLLLVRSFCPLTGLPSDFATRYIPTEN</sequence>
<reference evidence="2 3" key="1">
    <citation type="submission" date="2016-12" db="EMBL/GenBank/DDBJ databases">
        <title>The genomes of Aspergillus section Nigri reveals drivers in fungal speciation.</title>
        <authorList>
            <consortium name="DOE Joint Genome Institute"/>
            <person name="Vesth T.C."/>
            <person name="Nybo J."/>
            <person name="Theobald S."/>
            <person name="Brandl J."/>
            <person name="Frisvad J.C."/>
            <person name="Nielsen K.F."/>
            <person name="Lyhne E.K."/>
            <person name="Kogle M.E."/>
            <person name="Kuo A."/>
            <person name="Riley R."/>
            <person name="Clum A."/>
            <person name="Nolan M."/>
            <person name="Lipzen A."/>
            <person name="Salamov A."/>
            <person name="Henrissat B."/>
            <person name="Wiebenga A."/>
            <person name="De Vries R.P."/>
            <person name="Grigoriev I.V."/>
            <person name="Mortensen U.H."/>
            <person name="Andersen M.R."/>
            <person name="Baker S.E."/>
        </authorList>
    </citation>
    <scope>NUCLEOTIDE SEQUENCE [LARGE SCALE GENOMIC DNA]</scope>
    <source>
        <strain evidence="2 3">JOP 1030-1</strain>
    </source>
</reference>
<evidence type="ECO:0008006" key="4">
    <source>
        <dbReference type="Google" id="ProtNLM"/>
    </source>
</evidence>
<evidence type="ECO:0000313" key="2">
    <source>
        <dbReference type="EMBL" id="PYH45638.1"/>
    </source>
</evidence>
<dbReference type="OrthoDB" id="4493697at2759"/>
<dbReference type="EMBL" id="KZ821230">
    <property type="protein sequence ID" value="PYH45638.1"/>
    <property type="molecule type" value="Genomic_DNA"/>
</dbReference>
<organism evidence="2 3">
    <name type="scientific">Aspergillus saccharolyticus JOP 1030-1</name>
    <dbReference type="NCBI Taxonomy" id="1450539"/>
    <lineage>
        <taxon>Eukaryota</taxon>
        <taxon>Fungi</taxon>
        <taxon>Dikarya</taxon>
        <taxon>Ascomycota</taxon>
        <taxon>Pezizomycotina</taxon>
        <taxon>Eurotiomycetes</taxon>
        <taxon>Eurotiomycetidae</taxon>
        <taxon>Eurotiales</taxon>
        <taxon>Aspergillaceae</taxon>
        <taxon>Aspergillus</taxon>
        <taxon>Aspergillus subgen. Circumdati</taxon>
    </lineage>
</organism>
<dbReference type="GeneID" id="37076127"/>
<proteinExistence type="predicted"/>
<evidence type="ECO:0000313" key="3">
    <source>
        <dbReference type="Proteomes" id="UP000248349"/>
    </source>
</evidence>
<protein>
    <recommendedName>
        <fullName evidence="4">BTB domain-containing protein</fullName>
    </recommendedName>
</protein>
<name>A0A318ZZZ8_9EURO</name>
<evidence type="ECO:0000256" key="1">
    <source>
        <dbReference type="SAM" id="MobiDB-lite"/>
    </source>
</evidence>
<feature type="compositionally biased region" description="Pro residues" evidence="1">
    <location>
        <begin position="1"/>
        <end position="13"/>
    </location>
</feature>
<dbReference type="Proteomes" id="UP000248349">
    <property type="component" value="Unassembled WGS sequence"/>
</dbReference>
<accession>A0A318ZZZ8</accession>